<dbReference type="Proteomes" id="UP000012065">
    <property type="component" value="Unassembled WGS sequence"/>
</dbReference>
<organism evidence="2 3">
    <name type="scientific">Thanatephorus cucumeris (strain AG1-IB / isolate 7/3/14)</name>
    <name type="common">Lettuce bottom rot fungus</name>
    <name type="synonym">Rhizoctonia solani</name>
    <dbReference type="NCBI Taxonomy" id="1108050"/>
    <lineage>
        <taxon>Eukaryota</taxon>
        <taxon>Fungi</taxon>
        <taxon>Dikarya</taxon>
        <taxon>Basidiomycota</taxon>
        <taxon>Agaricomycotina</taxon>
        <taxon>Agaricomycetes</taxon>
        <taxon>Cantharellales</taxon>
        <taxon>Ceratobasidiaceae</taxon>
        <taxon>Rhizoctonia</taxon>
        <taxon>Rhizoctonia solani AG-1</taxon>
    </lineage>
</organism>
<feature type="region of interest" description="Disordered" evidence="1">
    <location>
        <begin position="215"/>
        <end position="240"/>
    </location>
</feature>
<evidence type="ECO:0008006" key="4">
    <source>
        <dbReference type="Google" id="ProtNLM"/>
    </source>
</evidence>
<dbReference type="EMBL" id="CAOJ01005413">
    <property type="protein sequence ID" value="CCO29768.1"/>
    <property type="molecule type" value="Genomic_DNA"/>
</dbReference>
<name>M5BPS1_THACB</name>
<evidence type="ECO:0000313" key="2">
    <source>
        <dbReference type="EMBL" id="CCO29768.1"/>
    </source>
</evidence>
<sequence length="240" mass="26497">MNAHDDSDEEDAELEDMTWEVSSDAGVIVKPEEVETAPLIPVPVPAIEVLAPIVPGPSKTPVVVRDVAYATYKAFLYYLYTDTIVFAPLKSQFMASSPSASFAQALQLPTSIDGAPMNSPGIGIMGRSDSRKGWLKNWEASFPDRPVPCSAKAIYRLADTAFSEIRKVQMDFALQHWSEIRSSDSMKQVLSELRSGRYPGYEEVMHQLLGYLEYHPPTSEGSGNESGQEAERNNGNDYQV</sequence>
<evidence type="ECO:0000313" key="3">
    <source>
        <dbReference type="Proteomes" id="UP000012065"/>
    </source>
</evidence>
<protein>
    <recommendedName>
        <fullName evidence="4">BTB domain-containing protein</fullName>
    </recommendedName>
</protein>
<gene>
    <name evidence="2" type="ORF">BN14_03788</name>
</gene>
<comment type="caution">
    <text evidence="2">The sequence shown here is derived from an EMBL/GenBank/DDBJ whole genome shotgun (WGS) entry which is preliminary data.</text>
</comment>
<dbReference type="AlphaFoldDB" id="M5BPS1"/>
<accession>M5BPS1</accession>
<proteinExistence type="predicted"/>
<reference evidence="2 3" key="1">
    <citation type="journal article" date="2013" name="J. Biotechnol.">
        <title>Establishment and interpretation of the genome sequence of the phytopathogenic fungus Rhizoctonia solani AG1-IB isolate 7/3/14.</title>
        <authorList>
            <person name="Wibberg D.W."/>
            <person name="Jelonek L.J."/>
            <person name="Rupp O.R."/>
            <person name="Hennig M.H."/>
            <person name="Eikmeyer F.E."/>
            <person name="Goesmann A.G."/>
            <person name="Hartmann A.H."/>
            <person name="Borriss R.B."/>
            <person name="Grosch R.G."/>
            <person name="Puehler A.P."/>
            <person name="Schlueter A.S."/>
        </authorList>
    </citation>
    <scope>NUCLEOTIDE SEQUENCE [LARGE SCALE GENOMIC DNA]</scope>
    <source>
        <strain evidence="3">AG1-IB / isolate 7/3/14</strain>
    </source>
</reference>
<dbReference type="HOGENOM" id="CLU_1157056_0_0_1"/>
<feature type="compositionally biased region" description="Polar residues" evidence="1">
    <location>
        <begin position="219"/>
        <end position="228"/>
    </location>
</feature>
<evidence type="ECO:0000256" key="1">
    <source>
        <dbReference type="SAM" id="MobiDB-lite"/>
    </source>
</evidence>